<evidence type="ECO:0000256" key="1">
    <source>
        <dbReference type="ARBA" id="ARBA00022598"/>
    </source>
</evidence>
<dbReference type="Pfam" id="PF10079">
    <property type="entry name" value="Rossmann-like_BshC"/>
    <property type="match status" value="1"/>
</dbReference>
<dbReference type="Pfam" id="PF24850">
    <property type="entry name" value="CC_BshC"/>
    <property type="match status" value="1"/>
</dbReference>
<feature type="domain" description="Bacillithiol biosynthesis BshC C-terminal coiled-coil" evidence="3">
    <location>
        <begin position="205"/>
        <end position="364"/>
    </location>
</feature>
<keyword evidence="1" id="KW-0436">Ligase</keyword>
<dbReference type="InterPro" id="IPR055398">
    <property type="entry name" value="Rossmann-like_BshC"/>
</dbReference>
<evidence type="ECO:0000313" key="4">
    <source>
        <dbReference type="EMBL" id="ARF15238.1"/>
    </source>
</evidence>
<proteinExistence type="predicted"/>
<feature type="domain" description="Bacillithiol biosynthesis BshC N-terminal Rossmann-like" evidence="2">
    <location>
        <begin position="3"/>
        <end position="203"/>
    </location>
</feature>
<reference evidence="4 5" key="1">
    <citation type="submission" date="2016-04" db="EMBL/GenBank/DDBJ databases">
        <title>Comparative Genomics and Epigenetics of Sporosarcina ureae.</title>
        <authorList>
            <person name="Oliver A.S."/>
            <person name="Cooper K.K."/>
        </authorList>
    </citation>
    <scope>NUCLEOTIDE SEQUENCE [LARGE SCALE GENOMIC DNA]</scope>
    <source>
        <strain evidence="4 5">S204</strain>
    </source>
</reference>
<protein>
    <recommendedName>
        <fullName evidence="6">Bacillithiol biosynthesis cysteine-adding enzyme BshC</fullName>
    </recommendedName>
</protein>
<evidence type="ECO:0000259" key="3">
    <source>
        <dbReference type="Pfam" id="PF24850"/>
    </source>
</evidence>
<dbReference type="NCBIfam" id="TIGR03998">
    <property type="entry name" value="thiol_BshC"/>
    <property type="match status" value="1"/>
</dbReference>
<evidence type="ECO:0000259" key="2">
    <source>
        <dbReference type="Pfam" id="PF10079"/>
    </source>
</evidence>
<keyword evidence="5" id="KW-1185">Reference proteome</keyword>
<accession>A0ABN4Z1N7</accession>
<dbReference type="InterPro" id="IPR055399">
    <property type="entry name" value="CC_BshC"/>
</dbReference>
<sequence length="364" mass="42605">MTAYIKKIFKSYGETSYTQKLLNDVLQTVEQQQNFTDFFTSLMNELFTAHGLLFMDAAYKPLRQLESPYFSQMIENTEAMAKSIYYTEQQLQADGYAKPIESDEQDANLFYVHDTGRVLLRRKDGKFVNEQAGISFTAQEMHQLAKNEPWLLSNNVATRPIMQDLVFPVLAFVGGPGEIAYWSLLKEAFHLMGINMPVIVPRLSITLVNRQVQEALKLTEITMTQVMNHELPELLEKWLEQQRDEQFDRLLTETQSQLQTQYEQLQSHLETSDPGLLQLLDKNLQFHKSQFDYLQKKKEQSILLKHHVQYERYHVISEQLFPEGSLQERLYSPYFYLNQFGEGLIDELLKQPYTFNGSHQLVYL</sequence>
<dbReference type="InterPro" id="IPR011199">
    <property type="entry name" value="Bacillithiol_biosynth_BshC"/>
</dbReference>
<evidence type="ECO:0008006" key="6">
    <source>
        <dbReference type="Google" id="ProtNLM"/>
    </source>
</evidence>
<evidence type="ECO:0000313" key="5">
    <source>
        <dbReference type="Proteomes" id="UP000192486"/>
    </source>
</evidence>
<dbReference type="EMBL" id="CP015108">
    <property type="protein sequence ID" value="ARF15238.1"/>
    <property type="molecule type" value="Genomic_DNA"/>
</dbReference>
<name>A0ABN4Z1N7_SPOUR</name>
<organism evidence="4 5">
    <name type="scientific">Sporosarcina ureae</name>
    <dbReference type="NCBI Taxonomy" id="1571"/>
    <lineage>
        <taxon>Bacteria</taxon>
        <taxon>Bacillati</taxon>
        <taxon>Bacillota</taxon>
        <taxon>Bacilli</taxon>
        <taxon>Bacillales</taxon>
        <taxon>Caryophanaceae</taxon>
        <taxon>Sporosarcina</taxon>
    </lineage>
</organism>
<dbReference type="Proteomes" id="UP000192486">
    <property type="component" value="Chromosome"/>
</dbReference>
<gene>
    <name evidence="4" type="ORF">SporoS204_14395</name>
</gene>